<dbReference type="EMBL" id="JH793052">
    <property type="protein sequence ID" value="ELQ38062.1"/>
    <property type="molecule type" value="Genomic_DNA"/>
</dbReference>
<reference evidence="1" key="1">
    <citation type="journal article" date="2012" name="PLoS Genet.">
        <title>Comparative analysis of the genomes of two field isolates of the rice blast fungus Magnaporthe oryzae.</title>
        <authorList>
            <person name="Xue M."/>
            <person name="Yang J."/>
            <person name="Li Z."/>
            <person name="Hu S."/>
            <person name="Yao N."/>
            <person name="Dean R.A."/>
            <person name="Zhao W."/>
            <person name="Shen M."/>
            <person name="Zhang H."/>
            <person name="Li C."/>
            <person name="Liu L."/>
            <person name="Cao L."/>
            <person name="Xu X."/>
            <person name="Xing Y."/>
            <person name="Hsiang T."/>
            <person name="Zhang Z."/>
            <person name="Xu J.R."/>
            <person name="Peng Y.L."/>
        </authorList>
    </citation>
    <scope>NUCLEOTIDE SEQUENCE</scope>
    <source>
        <strain evidence="1">Y34</strain>
    </source>
</reference>
<dbReference type="Proteomes" id="UP000011086">
    <property type="component" value="Unassembled WGS sequence"/>
</dbReference>
<proteinExistence type="predicted"/>
<evidence type="ECO:0000313" key="1">
    <source>
        <dbReference type="EMBL" id="ELQ38062.1"/>
    </source>
</evidence>
<dbReference type="AlphaFoldDB" id="A0AA97PKL5"/>
<protein>
    <submittedName>
        <fullName evidence="1">Uncharacterized protein</fullName>
    </submittedName>
</protein>
<accession>A0AA97PKL5</accession>
<name>A0AA97PKL5_PYRO3</name>
<sequence length="70" mass="7466">MSSPPALQLTEQRFTGTVIVVPTHVTESAFVGVGVPAYHVGYGIRTQKLVEPVLGVLAKCVMVHKGQVHV</sequence>
<organism evidence="1">
    <name type="scientific">Pyricularia oryzae (strain Y34)</name>
    <name type="common">Rice blast fungus</name>
    <name type="synonym">Magnaporthe oryzae</name>
    <dbReference type="NCBI Taxonomy" id="1143189"/>
    <lineage>
        <taxon>Eukaryota</taxon>
        <taxon>Fungi</taxon>
        <taxon>Dikarya</taxon>
        <taxon>Ascomycota</taxon>
        <taxon>Pezizomycotina</taxon>
        <taxon>Sordariomycetes</taxon>
        <taxon>Sordariomycetidae</taxon>
        <taxon>Magnaporthales</taxon>
        <taxon>Pyriculariaceae</taxon>
        <taxon>Pyricularia</taxon>
    </lineage>
</organism>
<gene>
    <name evidence="1" type="ORF">OOU_Y34scaffold00552g16</name>
</gene>